<gene>
    <name evidence="5" type="ordered locus">HRM2_33690</name>
</gene>
<evidence type="ECO:0000313" key="5">
    <source>
        <dbReference type="EMBL" id="ACN16444.1"/>
    </source>
</evidence>
<proteinExistence type="predicted"/>
<evidence type="ECO:0000256" key="2">
    <source>
        <dbReference type="ARBA" id="ARBA00022741"/>
    </source>
</evidence>
<sequence>MIELDRVTKKYNRLVAVDQLSLSLYPGEIFGFIGPNGAGKTTTIQMIAGLTEPTSGNVTVCGIDMKKHPQLAKQKIGFIPDRPYLYERLTAMEFLKFTADLFAMDPVGFEKKALALLEMFSLGRWADEMIEAFSHGMKQRLIMAAALIHDPELLVVDEPMVGLDPLAINLVKGLLRQFAADNKTVFMSTHTLSIAGELCDRVGVINKGRLLALGTVEELKTLTQSDHADLEELFMILTENGGGREANPSGEKNHGNI</sequence>
<dbReference type="InterPro" id="IPR027417">
    <property type="entry name" value="P-loop_NTPase"/>
</dbReference>
<dbReference type="SMART" id="SM00382">
    <property type="entry name" value="AAA"/>
    <property type="match status" value="1"/>
</dbReference>
<dbReference type="InterPro" id="IPR017871">
    <property type="entry name" value="ABC_transporter-like_CS"/>
</dbReference>
<organism evidence="5 6">
    <name type="scientific">Desulforapulum autotrophicum (strain ATCC 43914 / DSM 3382 / VKM B-1955 / HRM2)</name>
    <name type="common">Desulfobacterium autotrophicum</name>
    <dbReference type="NCBI Taxonomy" id="177437"/>
    <lineage>
        <taxon>Bacteria</taxon>
        <taxon>Pseudomonadati</taxon>
        <taxon>Thermodesulfobacteriota</taxon>
        <taxon>Desulfobacteria</taxon>
        <taxon>Desulfobacterales</taxon>
        <taxon>Desulfobacteraceae</taxon>
        <taxon>Desulforapulum</taxon>
    </lineage>
</organism>
<keyword evidence="6" id="KW-1185">Reference proteome</keyword>
<keyword evidence="1" id="KW-0813">Transport</keyword>
<keyword evidence="3" id="KW-0067">ATP-binding</keyword>
<dbReference type="GO" id="GO:0005524">
    <property type="term" value="F:ATP binding"/>
    <property type="evidence" value="ECO:0007669"/>
    <property type="project" value="UniProtKB-KW"/>
</dbReference>
<dbReference type="InterPro" id="IPR051782">
    <property type="entry name" value="ABC_Transporter_VariousFunc"/>
</dbReference>
<dbReference type="KEGG" id="dat:HRM2_33690"/>
<evidence type="ECO:0000256" key="1">
    <source>
        <dbReference type="ARBA" id="ARBA00022448"/>
    </source>
</evidence>
<accession>C0QMC7</accession>
<dbReference type="eggNOG" id="COG1131">
    <property type="taxonomic scope" value="Bacteria"/>
</dbReference>
<feature type="domain" description="ABC transporter" evidence="4">
    <location>
        <begin position="2"/>
        <end position="232"/>
    </location>
</feature>
<dbReference type="SUPFAM" id="SSF52540">
    <property type="entry name" value="P-loop containing nucleoside triphosphate hydrolases"/>
    <property type="match status" value="1"/>
</dbReference>
<dbReference type="AlphaFoldDB" id="C0QMC7"/>
<dbReference type="Proteomes" id="UP000000442">
    <property type="component" value="Chromosome"/>
</dbReference>
<keyword evidence="2" id="KW-0547">Nucleotide-binding</keyword>
<dbReference type="EMBL" id="CP001087">
    <property type="protein sequence ID" value="ACN16444.1"/>
    <property type="molecule type" value="Genomic_DNA"/>
</dbReference>
<dbReference type="RefSeq" id="WP_015905206.1">
    <property type="nucleotide sequence ID" value="NC_012108.1"/>
</dbReference>
<name>C0QMC7_DESAH</name>
<dbReference type="Pfam" id="PF00005">
    <property type="entry name" value="ABC_tran"/>
    <property type="match status" value="1"/>
</dbReference>
<dbReference type="PROSITE" id="PS50893">
    <property type="entry name" value="ABC_TRANSPORTER_2"/>
    <property type="match status" value="1"/>
</dbReference>
<evidence type="ECO:0000256" key="3">
    <source>
        <dbReference type="ARBA" id="ARBA00022840"/>
    </source>
</evidence>
<dbReference type="STRING" id="177437.HRM2_33690"/>
<protein>
    <submittedName>
        <fullName evidence="5">ATPase (AAA+ superfamily protein)</fullName>
    </submittedName>
</protein>
<dbReference type="HOGENOM" id="CLU_000604_1_2_7"/>
<evidence type="ECO:0000313" key="6">
    <source>
        <dbReference type="Proteomes" id="UP000000442"/>
    </source>
</evidence>
<dbReference type="InterPro" id="IPR003439">
    <property type="entry name" value="ABC_transporter-like_ATP-bd"/>
</dbReference>
<dbReference type="PROSITE" id="PS00211">
    <property type="entry name" value="ABC_TRANSPORTER_1"/>
    <property type="match status" value="1"/>
</dbReference>
<dbReference type="PANTHER" id="PTHR42939">
    <property type="entry name" value="ABC TRANSPORTER ATP-BINDING PROTEIN ALBC-RELATED"/>
    <property type="match status" value="1"/>
</dbReference>
<dbReference type="InterPro" id="IPR003593">
    <property type="entry name" value="AAA+_ATPase"/>
</dbReference>
<dbReference type="Gene3D" id="3.40.50.300">
    <property type="entry name" value="P-loop containing nucleotide triphosphate hydrolases"/>
    <property type="match status" value="1"/>
</dbReference>
<dbReference type="OrthoDB" id="9809450at2"/>
<evidence type="ECO:0000259" key="4">
    <source>
        <dbReference type="PROSITE" id="PS50893"/>
    </source>
</evidence>
<dbReference type="PANTHER" id="PTHR42939:SF1">
    <property type="entry name" value="ABC TRANSPORTER ATP-BINDING PROTEIN ALBC-RELATED"/>
    <property type="match status" value="1"/>
</dbReference>
<reference evidence="5 6" key="1">
    <citation type="journal article" date="2009" name="Environ. Microbiol.">
        <title>Genome sequence of Desulfobacterium autotrophicum HRM2, a marine sulfate reducer oxidizing organic carbon completely to carbon dioxide.</title>
        <authorList>
            <person name="Strittmatter A.W."/>
            <person name="Liesegang H."/>
            <person name="Rabus R."/>
            <person name="Decker I."/>
            <person name="Amann J."/>
            <person name="Andres S."/>
            <person name="Henne A."/>
            <person name="Fricke W.F."/>
            <person name="Martinez-Arias R."/>
            <person name="Bartels D."/>
            <person name="Goesmann A."/>
            <person name="Krause L."/>
            <person name="Puehler A."/>
            <person name="Klenk H.P."/>
            <person name="Richter M."/>
            <person name="Schuler M."/>
            <person name="Gloeckner F.O."/>
            <person name="Meyerdierks A."/>
            <person name="Gottschalk G."/>
            <person name="Amann R."/>
        </authorList>
    </citation>
    <scope>NUCLEOTIDE SEQUENCE [LARGE SCALE GENOMIC DNA]</scope>
    <source>
        <strain evidence="6">ATCC 43914 / DSM 3382 / HRM2</strain>
    </source>
</reference>
<dbReference type="GO" id="GO:0016887">
    <property type="term" value="F:ATP hydrolysis activity"/>
    <property type="evidence" value="ECO:0007669"/>
    <property type="project" value="InterPro"/>
</dbReference>
<dbReference type="CDD" id="cd03230">
    <property type="entry name" value="ABC_DR_subfamily_A"/>
    <property type="match status" value="1"/>
</dbReference>